<dbReference type="KEGG" id="pbro:HOP40_03430"/>
<dbReference type="GO" id="GO:0005576">
    <property type="term" value="C:extracellular region"/>
    <property type="evidence" value="ECO:0007669"/>
    <property type="project" value="TreeGrafter"/>
</dbReference>
<feature type="active site" description="Nucleophile" evidence="6">
    <location>
        <position position="184"/>
    </location>
</feature>
<evidence type="ECO:0000313" key="9">
    <source>
        <dbReference type="Proteomes" id="UP000505377"/>
    </source>
</evidence>
<dbReference type="PANTHER" id="PTHR30582:SF33">
    <property type="entry name" value="EXPORTED PROTEIN"/>
    <property type="match status" value="1"/>
</dbReference>
<evidence type="ECO:0000256" key="1">
    <source>
        <dbReference type="ARBA" id="ARBA00004752"/>
    </source>
</evidence>
<protein>
    <submittedName>
        <fullName evidence="8">L,D-transpeptidase</fullName>
    </submittedName>
</protein>
<dbReference type="GO" id="GO:0071555">
    <property type="term" value="P:cell wall organization"/>
    <property type="evidence" value="ECO:0007669"/>
    <property type="project" value="UniProtKB-UniRule"/>
</dbReference>
<dbReference type="PROSITE" id="PS52029">
    <property type="entry name" value="LD_TPASE"/>
    <property type="match status" value="1"/>
</dbReference>
<comment type="pathway">
    <text evidence="1 6">Cell wall biogenesis; peptidoglycan biosynthesis.</text>
</comment>
<dbReference type="CDD" id="cd16913">
    <property type="entry name" value="YkuD_like"/>
    <property type="match status" value="1"/>
</dbReference>
<keyword evidence="9" id="KW-1185">Reference proteome</keyword>
<feature type="active site" description="Proton donor/acceptor" evidence="6">
    <location>
        <position position="173"/>
    </location>
</feature>
<evidence type="ECO:0000259" key="7">
    <source>
        <dbReference type="PROSITE" id="PS52029"/>
    </source>
</evidence>
<dbReference type="InterPro" id="IPR038063">
    <property type="entry name" value="Transpep_catalytic_dom"/>
</dbReference>
<sequence length="209" mass="21581">MRVRRVLSLLVVVALTGLLSGAGGGAVATAEAAAVAAVRLLPLRLQEAAIAPAAPALAPAVRAPVVVPVPVAPVVQVPAPVVEAPAPVVARAVAGTPCVSTARACIELSSDRAWLIRDGEVSYGPVPITSGRPGFRTPPGSFAVTFHSRDHISSIYDAPMPYSVFFNGGIAFHQGSLSQQSHGCIHLSRTAAREFFDSLVRGDVVQVVR</sequence>
<evidence type="ECO:0000256" key="4">
    <source>
        <dbReference type="ARBA" id="ARBA00022984"/>
    </source>
</evidence>
<keyword evidence="3 6" id="KW-0133">Cell shape</keyword>
<dbReference type="InterPro" id="IPR005490">
    <property type="entry name" value="LD_TPept_cat_dom"/>
</dbReference>
<dbReference type="Gene3D" id="2.40.440.10">
    <property type="entry name" value="L,D-transpeptidase catalytic domain-like"/>
    <property type="match status" value="1"/>
</dbReference>
<dbReference type="RefSeq" id="WP_172154562.1">
    <property type="nucleotide sequence ID" value="NZ_CP053564.1"/>
</dbReference>
<dbReference type="Pfam" id="PF03734">
    <property type="entry name" value="YkuD"/>
    <property type="match status" value="1"/>
</dbReference>
<dbReference type="SUPFAM" id="SSF141523">
    <property type="entry name" value="L,D-transpeptidase catalytic domain-like"/>
    <property type="match status" value="1"/>
</dbReference>
<evidence type="ECO:0000256" key="2">
    <source>
        <dbReference type="ARBA" id="ARBA00022679"/>
    </source>
</evidence>
<dbReference type="UniPathway" id="UPA00219"/>
<accession>A0A6M6JD39</accession>
<evidence type="ECO:0000256" key="6">
    <source>
        <dbReference type="PROSITE-ProRule" id="PRU01373"/>
    </source>
</evidence>
<reference evidence="8 9" key="1">
    <citation type="submission" date="2020-05" db="EMBL/GenBank/DDBJ databases">
        <authorList>
            <person name="Mo P."/>
        </authorList>
    </citation>
    <scope>NUCLEOTIDE SEQUENCE [LARGE SCALE GENOMIC DNA]</scope>
    <source>
        <strain evidence="8 9">Gen01</strain>
    </source>
</reference>
<dbReference type="AlphaFoldDB" id="A0A6M6JD39"/>
<dbReference type="Proteomes" id="UP000505377">
    <property type="component" value="Chromosome"/>
</dbReference>
<dbReference type="InterPro" id="IPR050979">
    <property type="entry name" value="LD-transpeptidase"/>
</dbReference>
<proteinExistence type="predicted"/>
<dbReference type="EMBL" id="CP053564">
    <property type="protein sequence ID" value="QJY45000.1"/>
    <property type="molecule type" value="Genomic_DNA"/>
</dbReference>
<evidence type="ECO:0000256" key="5">
    <source>
        <dbReference type="ARBA" id="ARBA00023316"/>
    </source>
</evidence>
<feature type="domain" description="L,D-TPase catalytic" evidence="7">
    <location>
        <begin position="102"/>
        <end position="208"/>
    </location>
</feature>
<keyword evidence="5 6" id="KW-0961">Cell wall biogenesis/degradation</keyword>
<keyword evidence="4 6" id="KW-0573">Peptidoglycan synthesis</keyword>
<keyword evidence="2" id="KW-0808">Transferase</keyword>
<dbReference type="PANTHER" id="PTHR30582">
    <property type="entry name" value="L,D-TRANSPEPTIDASE"/>
    <property type="match status" value="1"/>
</dbReference>
<dbReference type="GO" id="GO:0018104">
    <property type="term" value="P:peptidoglycan-protein cross-linking"/>
    <property type="evidence" value="ECO:0007669"/>
    <property type="project" value="TreeGrafter"/>
</dbReference>
<gene>
    <name evidence="8" type="ORF">HOP40_03430</name>
</gene>
<evidence type="ECO:0000313" key="8">
    <source>
        <dbReference type="EMBL" id="QJY45000.1"/>
    </source>
</evidence>
<organism evidence="8 9">
    <name type="scientific">Pseudonocardia broussonetiae</name>
    <dbReference type="NCBI Taxonomy" id="2736640"/>
    <lineage>
        <taxon>Bacteria</taxon>
        <taxon>Bacillati</taxon>
        <taxon>Actinomycetota</taxon>
        <taxon>Actinomycetes</taxon>
        <taxon>Pseudonocardiales</taxon>
        <taxon>Pseudonocardiaceae</taxon>
        <taxon>Pseudonocardia</taxon>
    </lineage>
</organism>
<evidence type="ECO:0000256" key="3">
    <source>
        <dbReference type="ARBA" id="ARBA00022960"/>
    </source>
</evidence>
<dbReference type="GO" id="GO:0071972">
    <property type="term" value="F:peptidoglycan L,D-transpeptidase activity"/>
    <property type="evidence" value="ECO:0007669"/>
    <property type="project" value="TreeGrafter"/>
</dbReference>
<dbReference type="GO" id="GO:0008360">
    <property type="term" value="P:regulation of cell shape"/>
    <property type="evidence" value="ECO:0007669"/>
    <property type="project" value="UniProtKB-UniRule"/>
</dbReference>
<name>A0A6M6JD39_9PSEU</name>
<dbReference type="GO" id="GO:0016740">
    <property type="term" value="F:transferase activity"/>
    <property type="evidence" value="ECO:0007669"/>
    <property type="project" value="UniProtKB-KW"/>
</dbReference>